<evidence type="ECO:0000313" key="12">
    <source>
        <dbReference type="EMBL" id="TDY57043.1"/>
    </source>
</evidence>
<evidence type="ECO:0000256" key="7">
    <source>
        <dbReference type="ARBA" id="ARBA00022842"/>
    </source>
</evidence>
<dbReference type="EC" id="3.6.1.22" evidence="4"/>
<evidence type="ECO:0000256" key="9">
    <source>
        <dbReference type="ARBA" id="ARBA00023679"/>
    </source>
</evidence>
<dbReference type="GO" id="GO:0035529">
    <property type="term" value="F:NADH pyrophosphatase activity"/>
    <property type="evidence" value="ECO:0007669"/>
    <property type="project" value="TreeGrafter"/>
</dbReference>
<dbReference type="SUPFAM" id="SSF55811">
    <property type="entry name" value="Nudix"/>
    <property type="match status" value="1"/>
</dbReference>
<dbReference type="OrthoDB" id="9787476at2"/>
<dbReference type="GO" id="GO:0019677">
    <property type="term" value="P:NAD+ catabolic process"/>
    <property type="evidence" value="ECO:0007669"/>
    <property type="project" value="TreeGrafter"/>
</dbReference>
<evidence type="ECO:0000313" key="13">
    <source>
        <dbReference type="Proteomes" id="UP000295066"/>
    </source>
</evidence>
<dbReference type="InterPro" id="IPR020476">
    <property type="entry name" value="Nudix_hydrolase"/>
</dbReference>
<evidence type="ECO:0000256" key="6">
    <source>
        <dbReference type="ARBA" id="ARBA00022801"/>
    </source>
</evidence>
<comment type="cofactor">
    <cofactor evidence="2">
        <name>Zn(2+)</name>
        <dbReference type="ChEBI" id="CHEBI:29105"/>
    </cofactor>
</comment>
<dbReference type="Pfam" id="PF09297">
    <property type="entry name" value="Zn_ribbon_NUD"/>
    <property type="match status" value="1"/>
</dbReference>
<dbReference type="NCBIfam" id="NF001299">
    <property type="entry name" value="PRK00241.1"/>
    <property type="match status" value="1"/>
</dbReference>
<dbReference type="PANTHER" id="PTHR42904:SF6">
    <property type="entry name" value="NAD-CAPPED RNA HYDROLASE NUDT12"/>
    <property type="match status" value="1"/>
</dbReference>
<comment type="cofactor">
    <cofactor evidence="1">
        <name>Mg(2+)</name>
        <dbReference type="ChEBI" id="CHEBI:18420"/>
    </cofactor>
</comment>
<keyword evidence="6 10" id="KW-0378">Hydrolase</keyword>
<dbReference type="InterPro" id="IPR050241">
    <property type="entry name" value="NAD-cap_RNA_hydrolase_NudC"/>
</dbReference>
<evidence type="ECO:0000259" key="11">
    <source>
        <dbReference type="PROSITE" id="PS51462"/>
    </source>
</evidence>
<dbReference type="GO" id="GO:0005829">
    <property type="term" value="C:cytosol"/>
    <property type="evidence" value="ECO:0007669"/>
    <property type="project" value="TreeGrafter"/>
</dbReference>
<organism evidence="12 13">
    <name type="scientific">Aminivibrio pyruvatiphilus</name>
    <dbReference type="NCBI Taxonomy" id="1005740"/>
    <lineage>
        <taxon>Bacteria</taxon>
        <taxon>Thermotogati</taxon>
        <taxon>Synergistota</taxon>
        <taxon>Synergistia</taxon>
        <taxon>Synergistales</taxon>
        <taxon>Aminobacteriaceae</taxon>
        <taxon>Aminivibrio</taxon>
    </lineage>
</organism>
<dbReference type="InterPro" id="IPR015797">
    <property type="entry name" value="NUDIX_hydrolase-like_dom_sf"/>
</dbReference>
<proteinExistence type="inferred from homology"/>
<dbReference type="GO" id="GO:0006742">
    <property type="term" value="P:NADP+ catabolic process"/>
    <property type="evidence" value="ECO:0007669"/>
    <property type="project" value="TreeGrafter"/>
</dbReference>
<name>A0A4V3HFX5_9BACT</name>
<keyword evidence="13" id="KW-1185">Reference proteome</keyword>
<evidence type="ECO:0000256" key="8">
    <source>
        <dbReference type="ARBA" id="ARBA00023027"/>
    </source>
</evidence>
<protein>
    <recommendedName>
        <fullName evidence="4">NAD(+) diphosphatase</fullName>
        <ecNumber evidence="4">3.6.1.22</ecNumber>
    </recommendedName>
</protein>
<dbReference type="InterPro" id="IPR000086">
    <property type="entry name" value="NUDIX_hydrolase_dom"/>
</dbReference>
<evidence type="ECO:0000256" key="5">
    <source>
        <dbReference type="ARBA" id="ARBA00022723"/>
    </source>
</evidence>
<dbReference type="PANTHER" id="PTHR42904">
    <property type="entry name" value="NUDIX HYDROLASE, NUDC SUBFAMILY"/>
    <property type="match status" value="1"/>
</dbReference>
<evidence type="ECO:0000256" key="10">
    <source>
        <dbReference type="RuleBase" id="RU003476"/>
    </source>
</evidence>
<dbReference type="AlphaFoldDB" id="A0A4V3HFX5"/>
<evidence type="ECO:0000256" key="2">
    <source>
        <dbReference type="ARBA" id="ARBA00001947"/>
    </source>
</evidence>
<dbReference type="Proteomes" id="UP000295066">
    <property type="component" value="Unassembled WGS sequence"/>
</dbReference>
<dbReference type="EMBL" id="SORI01000016">
    <property type="protein sequence ID" value="TDY57043.1"/>
    <property type="molecule type" value="Genomic_DNA"/>
</dbReference>
<evidence type="ECO:0000256" key="3">
    <source>
        <dbReference type="ARBA" id="ARBA00009595"/>
    </source>
</evidence>
<dbReference type="GO" id="GO:0046872">
    <property type="term" value="F:metal ion binding"/>
    <property type="evidence" value="ECO:0007669"/>
    <property type="project" value="UniProtKB-KW"/>
</dbReference>
<reference evidence="12 13" key="1">
    <citation type="submission" date="2019-03" db="EMBL/GenBank/DDBJ databases">
        <title>Genomic Encyclopedia of Type Strains, Phase IV (KMG-IV): sequencing the most valuable type-strain genomes for metagenomic binning, comparative biology and taxonomic classification.</title>
        <authorList>
            <person name="Goeker M."/>
        </authorList>
    </citation>
    <scope>NUCLEOTIDE SEQUENCE [LARGE SCALE GENOMIC DNA]</scope>
    <source>
        <strain evidence="12 13">DSM 25964</strain>
    </source>
</reference>
<gene>
    <name evidence="12" type="ORF">C8D99_11619</name>
</gene>
<dbReference type="InterPro" id="IPR015376">
    <property type="entry name" value="Znr_NADH_PPase"/>
</dbReference>
<sequence length="261" mass="28821">MTFSRPGGEWLLFQKDLLLVKSKSPLSLPPSEDEPLFADRLTVTGVLPPTRGSFPWGEYPGDDAPPPGYEAVGLRELWALGGEPLFHAAGTAFQMMDWKRNSRFCPRCGASMNLADSDRAYGCAECGYMAYPILSPAVIVAVTRDNSLLLARSPHFPKGRYSVLAGFVEPGESLEETVEREIFEEVGIRVKNIAYFGSQPWPFPHSLMLGFTAEWAGGELTPDGKEIEDAGWFTPSTMPEIPPSISISRRLIEHWLAGRTK</sequence>
<keyword evidence="8" id="KW-0520">NAD</keyword>
<accession>A0A4V3HFX5</accession>
<dbReference type="RefSeq" id="WP_133958278.1">
    <property type="nucleotide sequence ID" value="NZ_SORI01000016.1"/>
</dbReference>
<comment type="caution">
    <text evidence="12">The sequence shown here is derived from an EMBL/GenBank/DDBJ whole genome shotgun (WGS) entry which is preliminary data.</text>
</comment>
<evidence type="ECO:0000256" key="4">
    <source>
        <dbReference type="ARBA" id="ARBA00012381"/>
    </source>
</evidence>
<comment type="catalytic activity">
    <reaction evidence="9">
        <text>a 5'-end NAD(+)-phospho-ribonucleoside in mRNA + H2O = a 5'-end phospho-adenosine-phospho-ribonucleoside in mRNA + beta-nicotinamide D-ribonucleotide + 2 H(+)</text>
        <dbReference type="Rhea" id="RHEA:60876"/>
        <dbReference type="Rhea" id="RHEA-COMP:15698"/>
        <dbReference type="Rhea" id="RHEA-COMP:15719"/>
        <dbReference type="ChEBI" id="CHEBI:14649"/>
        <dbReference type="ChEBI" id="CHEBI:15377"/>
        <dbReference type="ChEBI" id="CHEBI:15378"/>
        <dbReference type="ChEBI" id="CHEBI:144029"/>
        <dbReference type="ChEBI" id="CHEBI:144051"/>
    </reaction>
    <physiologicalReaction direction="left-to-right" evidence="9">
        <dbReference type="Rhea" id="RHEA:60877"/>
    </physiologicalReaction>
</comment>
<feature type="domain" description="Nudix hydrolase" evidence="11">
    <location>
        <begin position="133"/>
        <end position="257"/>
    </location>
</feature>
<dbReference type="Gene3D" id="3.90.79.20">
    <property type="match status" value="1"/>
</dbReference>
<dbReference type="PROSITE" id="PS00893">
    <property type="entry name" value="NUDIX_BOX"/>
    <property type="match status" value="1"/>
</dbReference>
<keyword evidence="7" id="KW-0460">Magnesium</keyword>
<dbReference type="InterPro" id="IPR049734">
    <property type="entry name" value="NudC-like_C"/>
</dbReference>
<dbReference type="CDD" id="cd03429">
    <property type="entry name" value="NUDIX_NADH_pyrophosphatase_Nudt13"/>
    <property type="match status" value="1"/>
</dbReference>
<keyword evidence="5" id="KW-0479">Metal-binding</keyword>
<dbReference type="InterPro" id="IPR020084">
    <property type="entry name" value="NUDIX_hydrolase_CS"/>
</dbReference>
<comment type="similarity">
    <text evidence="3">Belongs to the Nudix hydrolase family. NudC subfamily.</text>
</comment>
<dbReference type="Pfam" id="PF00293">
    <property type="entry name" value="NUDIX"/>
    <property type="match status" value="1"/>
</dbReference>
<evidence type="ECO:0000256" key="1">
    <source>
        <dbReference type="ARBA" id="ARBA00001946"/>
    </source>
</evidence>
<dbReference type="PRINTS" id="PR00502">
    <property type="entry name" value="NUDIXFAMILY"/>
</dbReference>
<dbReference type="PROSITE" id="PS51462">
    <property type="entry name" value="NUDIX"/>
    <property type="match status" value="1"/>
</dbReference>
<dbReference type="Gene3D" id="3.90.79.10">
    <property type="entry name" value="Nucleoside Triphosphate Pyrophosphohydrolase"/>
    <property type="match status" value="1"/>
</dbReference>